<keyword evidence="1" id="KW-1133">Transmembrane helix</keyword>
<feature type="transmembrane region" description="Helical" evidence="1">
    <location>
        <begin position="132"/>
        <end position="151"/>
    </location>
</feature>
<dbReference type="PANTHER" id="PTHR34989:SF1">
    <property type="entry name" value="PROTEIN HDED"/>
    <property type="match status" value="1"/>
</dbReference>
<feature type="transmembrane region" description="Helical" evidence="1">
    <location>
        <begin position="51"/>
        <end position="70"/>
    </location>
</feature>
<feature type="transmembrane region" description="Helical" evidence="1">
    <location>
        <begin position="82"/>
        <end position="111"/>
    </location>
</feature>
<dbReference type="AlphaFoldDB" id="A0A060UUT7"/>
<dbReference type="InterPro" id="IPR052712">
    <property type="entry name" value="Acid_resist_chaperone_HdeD"/>
</dbReference>
<reference evidence="2" key="1">
    <citation type="submission" date="2014-03" db="EMBL/GenBank/DDBJ databases">
        <authorList>
            <person name="Genoscope - CEA"/>
        </authorList>
    </citation>
    <scope>NUCLEOTIDE SEQUENCE [LARGE SCALE GENOMIC DNA]</scope>
    <source>
        <strain evidence="2">CF27</strain>
    </source>
</reference>
<dbReference type="GO" id="GO:0005886">
    <property type="term" value="C:plasma membrane"/>
    <property type="evidence" value="ECO:0007669"/>
    <property type="project" value="TreeGrafter"/>
</dbReference>
<keyword evidence="4" id="KW-1185">Reference proteome</keyword>
<feature type="transmembrane region" description="Helical" evidence="1">
    <location>
        <begin position="22"/>
        <end position="44"/>
    </location>
</feature>
<reference evidence="2" key="2">
    <citation type="submission" date="2014-07" db="EMBL/GenBank/DDBJ databases">
        <title>Initial genome analysis of the psychrotolerant acidophile Acidithiobacillus ferrivorans CF27: insights into iron and sulfur oxidation pathways and into biofilm formation.</title>
        <authorList>
            <person name="Talla E."/>
            <person name="Hedrich S."/>
            <person name="Mangenot S."/>
            <person name="Ji B."/>
            <person name="Johnson D.B."/>
            <person name="Barbe V."/>
            <person name="Bonnefoy V."/>
        </authorList>
    </citation>
    <scope>NUCLEOTIDE SEQUENCE [LARGE SCALE GENOMIC DNA]</scope>
    <source>
        <strain evidence="2">CF27</strain>
    </source>
</reference>
<evidence type="ECO:0000256" key="1">
    <source>
        <dbReference type="SAM" id="Phobius"/>
    </source>
</evidence>
<reference evidence="3 4" key="3">
    <citation type="submission" date="2017-03" db="EMBL/GenBank/DDBJ databases">
        <authorList>
            <person name="Regsiter A."/>
            <person name="William W."/>
        </authorList>
    </citation>
    <scope>NUCLEOTIDE SEQUENCE [LARGE SCALE GENOMIC DNA]</scope>
    <source>
        <strain evidence="3">PRJEB5721</strain>
    </source>
</reference>
<sequence>MIDQMPDLPTIVETERKMFGKYVLPIAIILIIIGILGLLSPVILSAATDGVLAAVLILAGFTWFIHSYQMHQHQLADWLKPVLLFATGGVMIALPNAGIAAIGLMFILYFVMDAYRNVTQSNAHASHHGRGWFIFSGVIDIAIAILFFVTWPQGSLILVGIFVGVNLIFDGIILLMLRNAVAGDNK</sequence>
<keyword evidence="1" id="KW-0812">Transmembrane</keyword>
<dbReference type="EMBL" id="CCCS020000001">
    <property type="protein sequence ID" value="CDQ12387.1"/>
    <property type="molecule type" value="Genomic_DNA"/>
</dbReference>
<accession>A0A060UUT7</accession>
<dbReference type="RefSeq" id="WP_035190367.1">
    <property type="nucleotide sequence ID" value="NZ_CCCS020000001.1"/>
</dbReference>
<evidence type="ECO:0008006" key="5">
    <source>
        <dbReference type="Google" id="ProtNLM"/>
    </source>
</evidence>
<dbReference type="Pfam" id="PF03729">
    <property type="entry name" value="DUF308"/>
    <property type="match status" value="2"/>
</dbReference>
<name>A0A060UUT7_9PROT</name>
<evidence type="ECO:0000313" key="4">
    <source>
        <dbReference type="Proteomes" id="UP000193925"/>
    </source>
</evidence>
<gene>
    <name evidence="2" type="ORF">AFERRI_10210</name>
    <name evidence="3" type="ORF">AFERRI_11105</name>
</gene>
<feature type="transmembrane region" description="Helical" evidence="1">
    <location>
        <begin position="157"/>
        <end position="177"/>
    </location>
</feature>
<dbReference type="InterPro" id="IPR005325">
    <property type="entry name" value="DUF308_memb"/>
</dbReference>
<evidence type="ECO:0000313" key="2">
    <source>
        <dbReference type="EMBL" id="CDQ12387.1"/>
    </source>
</evidence>
<dbReference type="EMBL" id="LT841305">
    <property type="protein sequence ID" value="SMH65070.1"/>
    <property type="molecule type" value="Genomic_DNA"/>
</dbReference>
<proteinExistence type="predicted"/>
<evidence type="ECO:0000313" key="3">
    <source>
        <dbReference type="EMBL" id="SMH65070.1"/>
    </source>
</evidence>
<dbReference type="Proteomes" id="UP000193925">
    <property type="component" value="Chromosome AFERRI"/>
</dbReference>
<protein>
    <recommendedName>
        <fullName evidence="5">Acid-resistance membrane protein</fullName>
    </recommendedName>
</protein>
<keyword evidence="1" id="KW-0472">Membrane</keyword>
<organism evidence="2">
    <name type="scientific">Acidithiobacillus ferrivorans</name>
    <dbReference type="NCBI Taxonomy" id="160808"/>
    <lineage>
        <taxon>Bacteria</taxon>
        <taxon>Pseudomonadati</taxon>
        <taxon>Pseudomonadota</taxon>
        <taxon>Acidithiobacillia</taxon>
        <taxon>Acidithiobacillales</taxon>
        <taxon>Acidithiobacillaceae</taxon>
        <taxon>Acidithiobacillus</taxon>
    </lineage>
</organism>
<dbReference type="PANTHER" id="PTHR34989">
    <property type="entry name" value="PROTEIN HDED"/>
    <property type="match status" value="1"/>
</dbReference>